<name>A0A382G5A5_9ZZZZ</name>
<dbReference type="GO" id="GO:0016705">
    <property type="term" value="F:oxidoreductase activity, acting on paired donors, with incorporation or reduction of molecular oxygen"/>
    <property type="evidence" value="ECO:0007669"/>
    <property type="project" value="InterPro"/>
</dbReference>
<dbReference type="NCBIfam" id="TIGR03619">
    <property type="entry name" value="F420_Rv2161c"/>
    <property type="match status" value="1"/>
</dbReference>
<evidence type="ECO:0000259" key="1">
    <source>
        <dbReference type="Pfam" id="PF00296"/>
    </source>
</evidence>
<dbReference type="InterPro" id="IPR019921">
    <property type="entry name" value="Lucif-like_OxRdtase_Rv2161c"/>
</dbReference>
<dbReference type="Pfam" id="PF00296">
    <property type="entry name" value="Bac_luciferase"/>
    <property type="match status" value="1"/>
</dbReference>
<dbReference type="PANTHER" id="PTHR43244:SF2">
    <property type="entry name" value="CONSERVED HYPOTHETICAL ALANINE AND PROLINE-RICH PROTEIN"/>
    <property type="match status" value="1"/>
</dbReference>
<dbReference type="EMBL" id="UINC01053666">
    <property type="protein sequence ID" value="SVB70456.1"/>
    <property type="molecule type" value="Genomic_DNA"/>
</dbReference>
<gene>
    <name evidence="2" type="ORF">METZ01_LOCUS223310</name>
</gene>
<accession>A0A382G5A5</accession>
<proteinExistence type="predicted"/>
<dbReference type="InterPro" id="IPR050564">
    <property type="entry name" value="F420-G6PD/mer"/>
</dbReference>
<dbReference type="SUPFAM" id="SSF51679">
    <property type="entry name" value="Bacterial luciferase-like"/>
    <property type="match status" value="1"/>
</dbReference>
<reference evidence="2" key="1">
    <citation type="submission" date="2018-05" db="EMBL/GenBank/DDBJ databases">
        <authorList>
            <person name="Lanie J.A."/>
            <person name="Ng W.-L."/>
            <person name="Kazmierczak K.M."/>
            <person name="Andrzejewski T.M."/>
            <person name="Davidsen T.M."/>
            <person name="Wayne K.J."/>
            <person name="Tettelin H."/>
            <person name="Glass J.I."/>
            <person name="Rusch D."/>
            <person name="Podicherti R."/>
            <person name="Tsui H.-C.T."/>
            <person name="Winkler M.E."/>
        </authorList>
    </citation>
    <scope>NUCLEOTIDE SEQUENCE</scope>
</reference>
<protein>
    <recommendedName>
        <fullName evidence="1">Luciferase-like domain-containing protein</fullName>
    </recommendedName>
</protein>
<evidence type="ECO:0000313" key="2">
    <source>
        <dbReference type="EMBL" id="SVB70456.1"/>
    </source>
</evidence>
<organism evidence="2">
    <name type="scientific">marine metagenome</name>
    <dbReference type="NCBI Taxonomy" id="408172"/>
    <lineage>
        <taxon>unclassified sequences</taxon>
        <taxon>metagenomes</taxon>
        <taxon>ecological metagenomes</taxon>
    </lineage>
</organism>
<sequence length="292" mass="31353">MKVGLAFGSSIGIEGDEAIELCKVAEDCGFESVWGGEHVILPDTIVSKYPYTEDGKIPAESDTPIPDPLIWLAYVAAAAPTLRLGTCILIVPQRNPLVLAKELATLDRLSGGRVELGLGVGWLQEEFEALGIPWKHRGARNDEYIAAMRALWAGPHAEYHGEFVDFEPATCSPRPVKGDIPVIVGGDSEPALKRAVRIADGYFPGEGDSGELGKLLARLRQTAEASDRDPASIEVSAIFGAQMMDPANGVEQMATVGVDRIMVPAFFFAGPEGLDNLRKFADQVIPIAREVS</sequence>
<dbReference type="InterPro" id="IPR036661">
    <property type="entry name" value="Luciferase-like_sf"/>
</dbReference>
<dbReference type="InterPro" id="IPR011251">
    <property type="entry name" value="Luciferase-like_dom"/>
</dbReference>
<dbReference type="Gene3D" id="3.20.20.30">
    <property type="entry name" value="Luciferase-like domain"/>
    <property type="match status" value="1"/>
</dbReference>
<dbReference type="AlphaFoldDB" id="A0A382G5A5"/>
<dbReference type="PANTHER" id="PTHR43244">
    <property type="match status" value="1"/>
</dbReference>
<feature type="domain" description="Luciferase-like" evidence="1">
    <location>
        <begin position="15"/>
        <end position="239"/>
    </location>
</feature>